<protein>
    <submittedName>
        <fullName evidence="1">Uncharacterized protein</fullName>
    </submittedName>
</protein>
<name>A0A0B7BJQ9_9EUPU</name>
<dbReference type="AlphaFoldDB" id="A0A0B7BJQ9"/>
<accession>A0A0B7BJQ9</accession>
<reference evidence="1" key="1">
    <citation type="submission" date="2014-12" db="EMBL/GenBank/DDBJ databases">
        <title>Insight into the proteome of Arion vulgaris.</title>
        <authorList>
            <person name="Aradska J."/>
            <person name="Bulat T."/>
            <person name="Smidak R."/>
            <person name="Sarate P."/>
            <person name="Gangsoo J."/>
            <person name="Sialana F."/>
            <person name="Bilban M."/>
            <person name="Lubec G."/>
        </authorList>
    </citation>
    <scope>NUCLEOTIDE SEQUENCE</scope>
    <source>
        <tissue evidence="1">Skin</tissue>
    </source>
</reference>
<dbReference type="EMBL" id="HACG01045661">
    <property type="protein sequence ID" value="CEK92526.1"/>
    <property type="molecule type" value="Transcribed_RNA"/>
</dbReference>
<gene>
    <name evidence="1" type="primary">ORF188804</name>
</gene>
<organism evidence="1">
    <name type="scientific">Arion vulgaris</name>
    <dbReference type="NCBI Taxonomy" id="1028688"/>
    <lineage>
        <taxon>Eukaryota</taxon>
        <taxon>Metazoa</taxon>
        <taxon>Spiralia</taxon>
        <taxon>Lophotrochozoa</taxon>
        <taxon>Mollusca</taxon>
        <taxon>Gastropoda</taxon>
        <taxon>Heterobranchia</taxon>
        <taxon>Euthyneura</taxon>
        <taxon>Panpulmonata</taxon>
        <taxon>Eupulmonata</taxon>
        <taxon>Stylommatophora</taxon>
        <taxon>Helicina</taxon>
        <taxon>Arionoidea</taxon>
        <taxon>Arionidae</taxon>
        <taxon>Arion</taxon>
    </lineage>
</organism>
<evidence type="ECO:0000313" key="1">
    <source>
        <dbReference type="EMBL" id="CEK92526.1"/>
    </source>
</evidence>
<proteinExistence type="predicted"/>
<feature type="non-terminal residue" evidence="1">
    <location>
        <position position="1"/>
    </location>
</feature>
<sequence length="67" mass="7814">FGENGNERQGFWSTRLGMTKINLAAGHQRNNEHNARRGRRTCKRQRAFHADCDECDFLQGTHYYLTA</sequence>